<dbReference type="Pfam" id="PF01867">
    <property type="entry name" value="Cas_Cas1"/>
    <property type="match status" value="2"/>
</dbReference>
<dbReference type="GO" id="GO:0003677">
    <property type="term" value="F:DNA binding"/>
    <property type="evidence" value="ECO:0007669"/>
    <property type="project" value="UniProtKB-KW"/>
</dbReference>
<dbReference type="Proteomes" id="UP000229907">
    <property type="component" value="Chromosome"/>
</dbReference>
<feature type="region of interest" description="Disordered" evidence="9">
    <location>
        <begin position="1"/>
        <end position="27"/>
    </location>
</feature>
<accession>A0A2D3D3K1</accession>
<dbReference type="Gene3D" id="3.100.10.20">
    <property type="entry name" value="CRISPR-associated endonuclease Cas1, N-terminal domain"/>
    <property type="match status" value="1"/>
</dbReference>
<organism evidence="10 11">
    <name type="scientific">Bifidobacterium choerinum</name>
    <dbReference type="NCBI Taxonomy" id="35760"/>
    <lineage>
        <taxon>Bacteria</taxon>
        <taxon>Bacillati</taxon>
        <taxon>Actinomycetota</taxon>
        <taxon>Actinomycetes</taxon>
        <taxon>Bifidobacteriales</taxon>
        <taxon>Bifidobacteriaceae</taxon>
        <taxon>Bifidobacterium</taxon>
    </lineage>
</organism>
<dbReference type="GO" id="GO:0043571">
    <property type="term" value="P:maintenance of CRISPR repeat elements"/>
    <property type="evidence" value="ECO:0007669"/>
    <property type="project" value="UniProtKB-UniRule"/>
</dbReference>
<evidence type="ECO:0000256" key="1">
    <source>
        <dbReference type="ARBA" id="ARBA00022722"/>
    </source>
</evidence>
<keyword evidence="4 8" id="KW-0378">Hydrolase</keyword>
<proteinExistence type="inferred from homology"/>
<dbReference type="GO" id="GO:0051607">
    <property type="term" value="P:defense response to virus"/>
    <property type="evidence" value="ECO:0007669"/>
    <property type="project" value="UniProtKB-UniRule"/>
</dbReference>
<evidence type="ECO:0000256" key="9">
    <source>
        <dbReference type="SAM" id="MobiDB-lite"/>
    </source>
</evidence>
<dbReference type="CDD" id="cd09719">
    <property type="entry name" value="Cas1_I-E"/>
    <property type="match status" value="1"/>
</dbReference>
<feature type="binding site" evidence="8">
    <location>
        <position position="244"/>
    </location>
    <ligand>
        <name>Mn(2+)</name>
        <dbReference type="ChEBI" id="CHEBI:29035"/>
    </ligand>
</feature>
<dbReference type="InterPro" id="IPR002729">
    <property type="entry name" value="CRISPR-assoc_Cas1"/>
</dbReference>
<keyword evidence="8" id="KW-0464">Manganese</keyword>
<keyword evidence="6 8" id="KW-0051">Antiviral defense</keyword>
<keyword evidence="5 8" id="KW-0460">Magnesium</keyword>
<comment type="subunit">
    <text evidence="8">Homodimer, forms a heterotetramer with a Cas2 homodimer.</text>
</comment>
<keyword evidence="7 8" id="KW-0238">DNA-binding</keyword>
<evidence type="ECO:0000256" key="5">
    <source>
        <dbReference type="ARBA" id="ARBA00022842"/>
    </source>
</evidence>
<dbReference type="GO" id="GO:0004520">
    <property type="term" value="F:DNA endonuclease activity"/>
    <property type="evidence" value="ECO:0007669"/>
    <property type="project" value="InterPro"/>
</dbReference>
<evidence type="ECO:0000313" key="10">
    <source>
        <dbReference type="EMBL" id="ATU19687.1"/>
    </source>
</evidence>
<dbReference type="AlphaFoldDB" id="A0A2D3D3K1"/>
<dbReference type="NCBIfam" id="TIGR03638">
    <property type="entry name" value="cas1_ECOLI"/>
    <property type="match status" value="1"/>
</dbReference>
<comment type="function">
    <text evidence="8">CRISPR (clustered regularly interspaced short palindromic repeat), is an adaptive immune system that provides protection against mobile genetic elements (viruses, transposable elements and conjugative plasmids). CRISPR clusters contain spacers, sequences complementary to antecedent mobile elements, and target invading nucleic acids. CRISPR clusters are transcribed and processed into CRISPR RNA (crRNA). Acts as a dsDNA endonuclease. Involved in the integration of spacer DNA into the CRISPR cassette.</text>
</comment>
<dbReference type="HAMAP" id="MF_01470">
    <property type="entry name" value="Cas1"/>
    <property type="match status" value="1"/>
</dbReference>
<keyword evidence="3 8" id="KW-0255">Endonuclease</keyword>
<dbReference type="PANTHER" id="PTHR34353">
    <property type="entry name" value="CRISPR-ASSOCIATED ENDONUCLEASE CAS1 1"/>
    <property type="match status" value="1"/>
</dbReference>
<dbReference type="InterPro" id="IPR033641">
    <property type="entry name" value="Cas1_I-E"/>
</dbReference>
<gene>
    <name evidence="8" type="primary">cas1</name>
    <name evidence="10" type="ORF">BcFMB_00640</name>
</gene>
<dbReference type="InterPro" id="IPR019851">
    <property type="entry name" value="CRISPR-assoc_Cas1_ECOLI"/>
</dbReference>
<dbReference type="InterPro" id="IPR042206">
    <property type="entry name" value="CRISPR-assoc_Cas1_C"/>
</dbReference>
<feature type="binding site" evidence="8">
    <location>
        <position position="231"/>
    </location>
    <ligand>
        <name>Mn(2+)</name>
        <dbReference type="ChEBI" id="CHEBI:29035"/>
    </ligand>
</feature>
<evidence type="ECO:0000256" key="8">
    <source>
        <dbReference type="HAMAP-Rule" id="MF_01470"/>
    </source>
</evidence>
<dbReference type="NCBIfam" id="TIGR00287">
    <property type="entry name" value="cas1"/>
    <property type="match status" value="1"/>
</dbReference>
<dbReference type="PANTHER" id="PTHR34353:SF3">
    <property type="entry name" value="CRISPR-ASSOCIATED ENDONUCLEASE CAS1"/>
    <property type="match status" value="1"/>
</dbReference>
<evidence type="ECO:0000256" key="2">
    <source>
        <dbReference type="ARBA" id="ARBA00022723"/>
    </source>
</evidence>
<dbReference type="GO" id="GO:0046872">
    <property type="term" value="F:metal ion binding"/>
    <property type="evidence" value="ECO:0007669"/>
    <property type="project" value="UniProtKB-UniRule"/>
</dbReference>
<dbReference type="EMBL" id="CP018044">
    <property type="protein sequence ID" value="ATU19687.1"/>
    <property type="molecule type" value="Genomic_DNA"/>
</dbReference>
<dbReference type="RefSeq" id="WP_418214998.1">
    <property type="nucleotide sequence ID" value="NZ_CP018044.1"/>
</dbReference>
<comment type="similarity">
    <text evidence="8">Belongs to the CRISPR-associated endonuclease Cas1 family.</text>
</comment>
<sequence>MNEDSSSSGTVFRPRQTRKSGMGAKPPELGELVRFEDRISFVYFEHCVINRKDNAITVTDREGTIYVPAASLSVLMLGPGTNVTHQAMTVIGDNGATVIWVGERGVRTYAFGKPLTHSSRLLQQQARLVSNTRSRLAVARAMYQMRFPGEDVSALTMQQLRGHEGARVRKVYRALSRETGVAWDKRTYDPNDYDAGNEINKALSAAHTCLYAVAHAAIVSLGCSPGLGFVHVGHERSFVYDVADLYKAESSIPVAFHVAADEPEDIGSAVRRAMRDAMYDLSILERMTKDIRGLLNLGNEDSRDEREDDHVGLWDEKVKEVAAGKAYGIVDDEDEDEWGK</sequence>
<evidence type="ECO:0000256" key="3">
    <source>
        <dbReference type="ARBA" id="ARBA00022759"/>
    </source>
</evidence>
<name>A0A2D3D3K1_9BIFI</name>
<dbReference type="Gene3D" id="1.20.120.920">
    <property type="entry name" value="CRISPR-associated endonuclease Cas1, C-terminal domain"/>
    <property type="match status" value="1"/>
</dbReference>
<keyword evidence="1 8" id="KW-0540">Nuclease</keyword>
<reference evidence="10 11" key="1">
    <citation type="submission" date="2016-11" db="EMBL/GenBank/DDBJ databases">
        <title>complete genome sequence of Bifidobacterium choerinum strain FMB-1.</title>
        <authorList>
            <person name="Park C.-S."/>
            <person name="Jung D.-H."/>
            <person name="Choi D.-S."/>
        </authorList>
    </citation>
    <scope>NUCLEOTIDE SEQUENCE [LARGE SCALE GENOMIC DNA]</scope>
    <source>
        <strain evidence="10 11">FMB-1</strain>
    </source>
</reference>
<dbReference type="InterPro" id="IPR050646">
    <property type="entry name" value="Cas1"/>
</dbReference>
<dbReference type="KEGG" id="bcho:BcFMB_00640"/>
<feature type="binding site" evidence="8">
    <location>
        <position position="164"/>
    </location>
    <ligand>
        <name>Mn(2+)</name>
        <dbReference type="ChEBI" id="CHEBI:29035"/>
    </ligand>
</feature>
<evidence type="ECO:0000256" key="4">
    <source>
        <dbReference type="ARBA" id="ARBA00022801"/>
    </source>
</evidence>
<evidence type="ECO:0000256" key="7">
    <source>
        <dbReference type="ARBA" id="ARBA00023125"/>
    </source>
</evidence>
<dbReference type="EC" id="3.1.-.-" evidence="8"/>
<feature type="compositionally biased region" description="Polar residues" evidence="9">
    <location>
        <begin position="1"/>
        <end position="10"/>
    </location>
</feature>
<evidence type="ECO:0000256" key="6">
    <source>
        <dbReference type="ARBA" id="ARBA00023118"/>
    </source>
</evidence>
<evidence type="ECO:0000313" key="11">
    <source>
        <dbReference type="Proteomes" id="UP000229907"/>
    </source>
</evidence>
<keyword evidence="2 8" id="KW-0479">Metal-binding</keyword>
<protein>
    <recommendedName>
        <fullName evidence="8">CRISPR-associated endonuclease Cas1</fullName>
        <ecNumber evidence="8">3.1.-.-</ecNumber>
    </recommendedName>
</protein>
<dbReference type="InterPro" id="IPR042211">
    <property type="entry name" value="CRISPR-assoc_Cas1_N"/>
</dbReference>
<comment type="cofactor">
    <cofactor evidence="8">
        <name>Mg(2+)</name>
        <dbReference type="ChEBI" id="CHEBI:18420"/>
    </cofactor>
    <cofactor evidence="8">
        <name>Mn(2+)</name>
        <dbReference type="ChEBI" id="CHEBI:29035"/>
    </cofactor>
</comment>
<dbReference type="GO" id="GO:0016787">
    <property type="term" value="F:hydrolase activity"/>
    <property type="evidence" value="ECO:0007669"/>
    <property type="project" value="UniProtKB-KW"/>
</dbReference>